<evidence type="ECO:0000256" key="6">
    <source>
        <dbReference type="ARBA" id="ARBA00023136"/>
    </source>
</evidence>
<keyword evidence="8" id="KW-0628">Postsynaptic cell membrane</keyword>
<protein>
    <recommendedName>
        <fullName evidence="13">Neurotransmitter-gated ion-channel ligand-binding domain-containing protein</fullName>
    </recommendedName>
</protein>
<dbReference type="Gene3D" id="2.70.170.10">
    <property type="entry name" value="Neurotransmitter-gated ion-channel ligand-binding domain"/>
    <property type="match status" value="2"/>
</dbReference>
<dbReference type="EMBL" id="JALNTZ010000001">
    <property type="protein sequence ID" value="KAJ3664680.1"/>
    <property type="molecule type" value="Genomic_DNA"/>
</dbReference>
<keyword evidence="15" id="KW-1185">Reference proteome</keyword>
<evidence type="ECO:0000259" key="13">
    <source>
        <dbReference type="Pfam" id="PF02931"/>
    </source>
</evidence>
<evidence type="ECO:0000256" key="3">
    <source>
        <dbReference type="ARBA" id="ARBA00022692"/>
    </source>
</evidence>
<dbReference type="GO" id="GO:0004888">
    <property type="term" value="F:transmembrane signaling receptor activity"/>
    <property type="evidence" value="ECO:0007669"/>
    <property type="project" value="InterPro"/>
</dbReference>
<evidence type="ECO:0000256" key="9">
    <source>
        <dbReference type="ARBA" id="ARBA00023286"/>
    </source>
</evidence>
<keyword evidence="6" id="KW-0472">Membrane</keyword>
<evidence type="ECO:0000256" key="12">
    <source>
        <dbReference type="RuleBase" id="RU000687"/>
    </source>
</evidence>
<feature type="domain" description="Neurotransmitter-gated ion-channel ligand-binding" evidence="13">
    <location>
        <begin position="1"/>
        <end position="105"/>
    </location>
</feature>
<keyword evidence="1 12" id="KW-0813">Transport</keyword>
<dbReference type="PROSITE" id="PS00236">
    <property type="entry name" value="NEUROTR_ION_CHANNEL"/>
    <property type="match status" value="2"/>
</dbReference>
<reference evidence="14" key="1">
    <citation type="journal article" date="2023" name="G3 (Bethesda)">
        <title>Whole genome assemblies of Zophobas morio and Tenebrio molitor.</title>
        <authorList>
            <person name="Kaur S."/>
            <person name="Stinson S.A."/>
            <person name="diCenzo G.C."/>
        </authorList>
    </citation>
    <scope>NUCLEOTIDE SEQUENCE</scope>
    <source>
        <strain evidence="14">QUZm001</strain>
    </source>
</reference>
<dbReference type="InterPro" id="IPR018000">
    <property type="entry name" value="Neurotransmitter_ion_chnl_CS"/>
</dbReference>
<dbReference type="GO" id="GO:0022848">
    <property type="term" value="F:acetylcholine-gated monoatomic cation-selective channel activity"/>
    <property type="evidence" value="ECO:0007669"/>
    <property type="project" value="InterPro"/>
</dbReference>
<dbReference type="InterPro" id="IPR002394">
    <property type="entry name" value="Nicotinic_acetylcholine_rcpt"/>
</dbReference>
<evidence type="ECO:0000256" key="8">
    <source>
        <dbReference type="ARBA" id="ARBA00023257"/>
    </source>
</evidence>
<comment type="subcellular location">
    <subcellularLocation>
        <location evidence="11">Postsynaptic cell membrane</location>
        <topology evidence="11">Multi-pass membrane protein</topology>
    </subcellularLocation>
</comment>
<accession>A0AA38IX40</accession>
<keyword evidence="4" id="KW-0770">Synapse</keyword>
<dbReference type="InterPro" id="IPR036734">
    <property type="entry name" value="Neur_chan_lig-bd_sf"/>
</dbReference>
<keyword evidence="5 12" id="KW-0406">Ion transport</keyword>
<dbReference type="FunFam" id="2.70.170.10:FF:000028">
    <property type="entry name" value="AcetylCholine Receptor"/>
    <property type="match status" value="1"/>
</dbReference>
<evidence type="ECO:0000313" key="15">
    <source>
        <dbReference type="Proteomes" id="UP001168821"/>
    </source>
</evidence>
<organism evidence="14 15">
    <name type="scientific">Zophobas morio</name>
    <dbReference type="NCBI Taxonomy" id="2755281"/>
    <lineage>
        <taxon>Eukaryota</taxon>
        <taxon>Metazoa</taxon>
        <taxon>Ecdysozoa</taxon>
        <taxon>Arthropoda</taxon>
        <taxon>Hexapoda</taxon>
        <taxon>Insecta</taxon>
        <taxon>Pterygota</taxon>
        <taxon>Neoptera</taxon>
        <taxon>Endopterygota</taxon>
        <taxon>Coleoptera</taxon>
        <taxon>Polyphaga</taxon>
        <taxon>Cucujiformia</taxon>
        <taxon>Tenebrionidae</taxon>
        <taxon>Zophobas</taxon>
    </lineage>
</organism>
<dbReference type="InterPro" id="IPR006201">
    <property type="entry name" value="Neur_channel"/>
</dbReference>
<keyword evidence="7" id="KW-0675">Receptor</keyword>
<comment type="similarity">
    <text evidence="12">Belongs to the ligand-gated ion channel (TC 1.A.9) family.</text>
</comment>
<dbReference type="PANTHER" id="PTHR18945">
    <property type="entry name" value="NEUROTRANSMITTER GATED ION CHANNEL"/>
    <property type="match status" value="1"/>
</dbReference>
<keyword evidence="10 12" id="KW-0407">Ion channel</keyword>
<evidence type="ECO:0000256" key="1">
    <source>
        <dbReference type="ARBA" id="ARBA00022448"/>
    </source>
</evidence>
<keyword evidence="9" id="KW-1071">Ligand-gated ion channel</keyword>
<gene>
    <name evidence="14" type="ORF">Zmor_000230</name>
</gene>
<feature type="domain" description="Neurotransmitter-gated ion-channel ligand-binding" evidence="13">
    <location>
        <begin position="179"/>
        <end position="247"/>
    </location>
</feature>
<dbReference type="SUPFAM" id="SSF63712">
    <property type="entry name" value="Nicotinic receptor ligand binding domain-like"/>
    <property type="match status" value="2"/>
</dbReference>
<evidence type="ECO:0000256" key="10">
    <source>
        <dbReference type="ARBA" id="ARBA00023303"/>
    </source>
</evidence>
<evidence type="ECO:0000256" key="7">
    <source>
        <dbReference type="ARBA" id="ARBA00023170"/>
    </source>
</evidence>
<name>A0AA38IX40_9CUCU</name>
<evidence type="ECO:0000256" key="2">
    <source>
        <dbReference type="ARBA" id="ARBA00022475"/>
    </source>
</evidence>
<dbReference type="AlphaFoldDB" id="A0AA38IX40"/>
<dbReference type="PRINTS" id="PR00252">
    <property type="entry name" value="NRIONCHANNEL"/>
</dbReference>
<evidence type="ECO:0000256" key="11">
    <source>
        <dbReference type="ARBA" id="ARBA00034104"/>
    </source>
</evidence>
<keyword evidence="3" id="KW-0812">Transmembrane</keyword>
<dbReference type="PRINTS" id="PR00254">
    <property type="entry name" value="NICOTINICR"/>
</dbReference>
<dbReference type="InterPro" id="IPR006202">
    <property type="entry name" value="Neur_chan_lig-bd"/>
</dbReference>
<evidence type="ECO:0000256" key="5">
    <source>
        <dbReference type="ARBA" id="ARBA00023065"/>
    </source>
</evidence>
<proteinExistence type="inferred from homology"/>
<keyword evidence="2" id="KW-1003">Cell membrane</keyword>
<evidence type="ECO:0000313" key="14">
    <source>
        <dbReference type="EMBL" id="KAJ3664680.1"/>
    </source>
</evidence>
<sequence>MTTNLWVEQSWYDYKLRWEPKEYGGVHMLHVPSDHIWRPDIVLYNNADGNFEVTLATKATIYHQGLVEWKPPAIYKSSCEIDVEYFPFDEQTCVLKFGSWTYDGFKFRPLPFPLLSAPPPRSAASGNFARLSHTTKSSASVPHLSPHVSRGASLDSWHQCRGVPVDGRNGAHGSTVSVFSCSADGNYEVTLMTKATVYYNGLVVWQPPAVYKSSCAIDVEFFPYDVQTCVLKLGSWTYDGFKVRVVFLLTGVCLEISLPVHIDCLHLGKARVDDTGAISPRVAIPA</sequence>
<evidence type="ECO:0000256" key="4">
    <source>
        <dbReference type="ARBA" id="ARBA00023018"/>
    </source>
</evidence>
<dbReference type="Pfam" id="PF02931">
    <property type="entry name" value="Neur_chan_LBD"/>
    <property type="match status" value="2"/>
</dbReference>
<dbReference type="Proteomes" id="UP001168821">
    <property type="component" value="Unassembled WGS sequence"/>
</dbReference>
<comment type="caution">
    <text evidence="14">The sequence shown here is derived from an EMBL/GenBank/DDBJ whole genome shotgun (WGS) entry which is preliminary data.</text>
</comment>
<dbReference type="GO" id="GO:0045211">
    <property type="term" value="C:postsynaptic membrane"/>
    <property type="evidence" value="ECO:0007669"/>
    <property type="project" value="UniProtKB-SubCell"/>
</dbReference>